<sequence length="181" mass="20448">MDDIPKSHFQQTVCLGDWWLVKAENDDGRRLAVSGFSSRKNQAMRVFSSAPILKRHDFFTLETTDGICVILKGFINKARTMENGFPSNVYNHFFLGFPPYWKEYDEKFMGGTSSCNFEVSGLRGPANEIKPSALDADSVRDGFRQISESPNQDKELRKVKTRGNKQKTKNKATRSLSTPAA</sequence>
<evidence type="ECO:0000313" key="4">
    <source>
        <dbReference type="Proteomes" id="UP000231279"/>
    </source>
</evidence>
<dbReference type="InterPro" id="IPR053090">
    <property type="entry name" value="Centromere_KNL-2_homolog"/>
</dbReference>
<dbReference type="PANTHER" id="PTHR35311">
    <property type="entry name" value="KINETOCHORE-ASSOCIATED PROTEIN KNL-2 HOMOLOG"/>
    <property type="match status" value="1"/>
</dbReference>
<feature type="domain" description="SANTA" evidence="2">
    <location>
        <begin position="13"/>
        <end position="104"/>
    </location>
</feature>
<keyword evidence="4" id="KW-1185">Reference proteome</keyword>
<dbReference type="STRING" id="429701.A0A2G9HPY8"/>
<dbReference type="OrthoDB" id="118550at2759"/>
<evidence type="ECO:0000259" key="2">
    <source>
        <dbReference type="Pfam" id="PF09133"/>
    </source>
</evidence>
<organism evidence="3 4">
    <name type="scientific">Handroanthus impetiginosus</name>
    <dbReference type="NCBI Taxonomy" id="429701"/>
    <lineage>
        <taxon>Eukaryota</taxon>
        <taxon>Viridiplantae</taxon>
        <taxon>Streptophyta</taxon>
        <taxon>Embryophyta</taxon>
        <taxon>Tracheophyta</taxon>
        <taxon>Spermatophyta</taxon>
        <taxon>Magnoliopsida</taxon>
        <taxon>eudicotyledons</taxon>
        <taxon>Gunneridae</taxon>
        <taxon>Pentapetalae</taxon>
        <taxon>asterids</taxon>
        <taxon>lamiids</taxon>
        <taxon>Lamiales</taxon>
        <taxon>Bignoniaceae</taxon>
        <taxon>Crescentiina</taxon>
        <taxon>Tabebuia alliance</taxon>
        <taxon>Handroanthus</taxon>
    </lineage>
</organism>
<dbReference type="PANTHER" id="PTHR35311:SF9">
    <property type="entry name" value="KINETOCHORE-ASSOCIATED PROTEIN KNL-2 HOMOLOG"/>
    <property type="match status" value="1"/>
</dbReference>
<feature type="compositionally biased region" description="Basic residues" evidence="1">
    <location>
        <begin position="159"/>
        <end position="172"/>
    </location>
</feature>
<feature type="region of interest" description="Disordered" evidence="1">
    <location>
        <begin position="143"/>
        <end position="181"/>
    </location>
</feature>
<dbReference type="InterPro" id="IPR015216">
    <property type="entry name" value="SANTA"/>
</dbReference>
<evidence type="ECO:0000313" key="3">
    <source>
        <dbReference type="EMBL" id="PIN19587.1"/>
    </source>
</evidence>
<dbReference type="Pfam" id="PF09133">
    <property type="entry name" value="SANTA"/>
    <property type="match status" value="1"/>
</dbReference>
<dbReference type="Proteomes" id="UP000231279">
    <property type="component" value="Unassembled WGS sequence"/>
</dbReference>
<protein>
    <recommendedName>
        <fullName evidence="2">SANTA domain-containing protein</fullName>
    </recommendedName>
</protein>
<proteinExistence type="predicted"/>
<dbReference type="EMBL" id="NKXS01001250">
    <property type="protein sequence ID" value="PIN19587.1"/>
    <property type="molecule type" value="Genomic_DNA"/>
</dbReference>
<accession>A0A2G9HPY8</accession>
<reference evidence="4" key="1">
    <citation type="journal article" date="2018" name="Gigascience">
        <title>Genome assembly of the Pink Ipe (Handroanthus impetiginosus, Bignoniaceae), a highly valued, ecologically keystone Neotropical timber forest tree.</title>
        <authorList>
            <person name="Silva-Junior O.B."/>
            <person name="Grattapaglia D."/>
            <person name="Novaes E."/>
            <person name="Collevatti R.G."/>
        </authorList>
    </citation>
    <scope>NUCLEOTIDE SEQUENCE [LARGE SCALE GENOMIC DNA]</scope>
    <source>
        <strain evidence="4">cv. UFG-1</strain>
    </source>
</reference>
<gene>
    <name evidence="3" type="ORF">CDL12_07730</name>
</gene>
<name>A0A2G9HPY8_9LAMI</name>
<evidence type="ECO:0000256" key="1">
    <source>
        <dbReference type="SAM" id="MobiDB-lite"/>
    </source>
</evidence>
<comment type="caution">
    <text evidence="3">The sequence shown here is derived from an EMBL/GenBank/DDBJ whole genome shotgun (WGS) entry which is preliminary data.</text>
</comment>
<dbReference type="AlphaFoldDB" id="A0A2G9HPY8"/>